<gene>
    <name evidence="6" type="primary">gcvA_5</name>
    <name evidence="6" type="ORF">DSM104635_03350</name>
</gene>
<sequence>MSYLPSLQTLRAFEAAGRLKSYSKAAEELGLTHGAVSHRIRELEERLGVTLFRRVANTMVLTADGQLLEVQVRQGLSLLEQAFAPRSPRPSAKANRHIVMTSVPSLASTWLFTRLGQYRAANPDIDIDLRVSEKLSDYKKEGIDLGVRLGAGGWSGLNAIKLFDEALTPVCTPEYRDRLNLREPADLARATLLRNPFTPWAQWFRAVGLDWPEPSTGPKFDDAPLLLRSALDGQGVALGRQWLAVDELRSGRLVTPFDLTIQDDFAYWLVWPTGRSANPEATRFREWLEAQAALEEPPCPIGARMS</sequence>
<evidence type="ECO:0000313" key="6">
    <source>
        <dbReference type="EMBL" id="QGZ96490.1"/>
    </source>
</evidence>
<dbReference type="PRINTS" id="PR00039">
    <property type="entry name" value="HTHLYSR"/>
</dbReference>
<evidence type="ECO:0000313" key="7">
    <source>
        <dbReference type="Proteomes" id="UP000431269"/>
    </source>
</evidence>
<dbReference type="Pfam" id="PF00126">
    <property type="entry name" value="HTH_1"/>
    <property type="match status" value="1"/>
</dbReference>
<dbReference type="Gene3D" id="1.10.10.10">
    <property type="entry name" value="Winged helix-like DNA-binding domain superfamily/Winged helix DNA-binding domain"/>
    <property type="match status" value="1"/>
</dbReference>
<dbReference type="SUPFAM" id="SSF46785">
    <property type="entry name" value="Winged helix' DNA-binding domain"/>
    <property type="match status" value="1"/>
</dbReference>
<dbReference type="GO" id="GO:0003700">
    <property type="term" value="F:DNA-binding transcription factor activity"/>
    <property type="evidence" value="ECO:0007669"/>
    <property type="project" value="InterPro"/>
</dbReference>
<dbReference type="AlphaFoldDB" id="A0A6I6MMI4"/>
<dbReference type="Pfam" id="PF03466">
    <property type="entry name" value="LysR_substrate"/>
    <property type="match status" value="1"/>
</dbReference>
<dbReference type="InterPro" id="IPR058163">
    <property type="entry name" value="LysR-type_TF_proteobact-type"/>
</dbReference>
<dbReference type="CDD" id="cd08432">
    <property type="entry name" value="PBP2_GcdR_TrpI_HvrB_AmpR_like"/>
    <property type="match status" value="1"/>
</dbReference>
<dbReference type="Gene3D" id="3.40.190.10">
    <property type="entry name" value="Periplasmic binding protein-like II"/>
    <property type="match status" value="2"/>
</dbReference>
<dbReference type="GO" id="GO:0006351">
    <property type="term" value="P:DNA-templated transcription"/>
    <property type="evidence" value="ECO:0007669"/>
    <property type="project" value="TreeGrafter"/>
</dbReference>
<accession>A0A6I6MMI4</accession>
<reference evidence="7" key="1">
    <citation type="submission" date="2019-12" db="EMBL/GenBank/DDBJ databases">
        <title>Complete genome of Terracaulis silvestris 0127_4.</title>
        <authorList>
            <person name="Vieira S."/>
            <person name="Riedel T."/>
            <person name="Sproer C."/>
            <person name="Pascual J."/>
            <person name="Boedeker C."/>
            <person name="Overmann J."/>
        </authorList>
    </citation>
    <scope>NUCLEOTIDE SEQUENCE [LARGE SCALE GENOMIC DNA]</scope>
    <source>
        <strain evidence="7">0127_4</strain>
    </source>
</reference>
<dbReference type="EMBL" id="CP047045">
    <property type="protein sequence ID" value="QGZ96490.1"/>
    <property type="molecule type" value="Genomic_DNA"/>
</dbReference>
<dbReference type="PROSITE" id="PS50931">
    <property type="entry name" value="HTH_LYSR"/>
    <property type="match status" value="1"/>
</dbReference>
<proteinExistence type="inferred from homology"/>
<keyword evidence="2" id="KW-0805">Transcription regulation</keyword>
<name>A0A6I6MMI4_9CAUL</name>
<dbReference type="InterPro" id="IPR036390">
    <property type="entry name" value="WH_DNA-bd_sf"/>
</dbReference>
<protein>
    <submittedName>
        <fullName evidence="6">Gcv operon activator</fullName>
    </submittedName>
</protein>
<keyword evidence="3" id="KW-0238">DNA-binding</keyword>
<dbReference type="SUPFAM" id="SSF53850">
    <property type="entry name" value="Periplasmic binding protein-like II"/>
    <property type="match status" value="1"/>
</dbReference>
<dbReference type="PANTHER" id="PTHR30537">
    <property type="entry name" value="HTH-TYPE TRANSCRIPTIONAL REGULATOR"/>
    <property type="match status" value="1"/>
</dbReference>
<dbReference type="GO" id="GO:0043565">
    <property type="term" value="F:sequence-specific DNA binding"/>
    <property type="evidence" value="ECO:0007669"/>
    <property type="project" value="TreeGrafter"/>
</dbReference>
<organism evidence="6 7">
    <name type="scientific">Terricaulis silvestris</name>
    <dbReference type="NCBI Taxonomy" id="2686094"/>
    <lineage>
        <taxon>Bacteria</taxon>
        <taxon>Pseudomonadati</taxon>
        <taxon>Pseudomonadota</taxon>
        <taxon>Alphaproteobacteria</taxon>
        <taxon>Caulobacterales</taxon>
        <taxon>Caulobacteraceae</taxon>
        <taxon>Terricaulis</taxon>
    </lineage>
</organism>
<evidence type="ECO:0000256" key="1">
    <source>
        <dbReference type="ARBA" id="ARBA00009437"/>
    </source>
</evidence>
<keyword evidence="4" id="KW-0804">Transcription</keyword>
<evidence type="ECO:0000259" key="5">
    <source>
        <dbReference type="PROSITE" id="PS50931"/>
    </source>
</evidence>
<dbReference type="InterPro" id="IPR005119">
    <property type="entry name" value="LysR_subst-bd"/>
</dbReference>
<evidence type="ECO:0000256" key="3">
    <source>
        <dbReference type="ARBA" id="ARBA00023125"/>
    </source>
</evidence>
<feature type="domain" description="HTH lysR-type" evidence="5">
    <location>
        <begin position="5"/>
        <end position="62"/>
    </location>
</feature>
<dbReference type="InterPro" id="IPR036388">
    <property type="entry name" value="WH-like_DNA-bd_sf"/>
</dbReference>
<dbReference type="PANTHER" id="PTHR30537:SF79">
    <property type="entry name" value="TRANSCRIPTIONAL REGULATOR-RELATED"/>
    <property type="match status" value="1"/>
</dbReference>
<dbReference type="KEGG" id="tsv:DSM104635_03350"/>
<keyword evidence="7" id="KW-1185">Reference proteome</keyword>
<evidence type="ECO:0000256" key="4">
    <source>
        <dbReference type="ARBA" id="ARBA00023163"/>
    </source>
</evidence>
<dbReference type="InterPro" id="IPR000847">
    <property type="entry name" value="LysR_HTH_N"/>
</dbReference>
<dbReference type="RefSeq" id="WP_158767273.1">
    <property type="nucleotide sequence ID" value="NZ_CP047045.1"/>
</dbReference>
<dbReference type="Proteomes" id="UP000431269">
    <property type="component" value="Chromosome"/>
</dbReference>
<evidence type="ECO:0000256" key="2">
    <source>
        <dbReference type="ARBA" id="ARBA00023015"/>
    </source>
</evidence>
<comment type="similarity">
    <text evidence="1">Belongs to the LysR transcriptional regulatory family.</text>
</comment>